<evidence type="ECO:0000313" key="2">
    <source>
        <dbReference type="EMBL" id="KAI0494675.1"/>
    </source>
</evidence>
<comment type="caution">
    <text evidence="2">The sequence shown here is derived from an EMBL/GenBank/DDBJ whole genome shotgun (WGS) entry which is preliminary data.</text>
</comment>
<keyword evidence="3" id="KW-1185">Reference proteome</keyword>
<dbReference type="OrthoDB" id="423313at2759"/>
<feature type="domain" description="Glutaredoxin" evidence="1">
    <location>
        <begin position="177"/>
        <end position="244"/>
    </location>
</feature>
<accession>A0A8T3AKA5</accession>
<dbReference type="Proteomes" id="UP000829196">
    <property type="component" value="Unassembled WGS sequence"/>
</dbReference>
<dbReference type="InterPro" id="IPR036249">
    <property type="entry name" value="Thioredoxin-like_sf"/>
</dbReference>
<dbReference type="SUPFAM" id="SSF52833">
    <property type="entry name" value="Thioredoxin-like"/>
    <property type="match status" value="1"/>
</dbReference>
<dbReference type="Gene3D" id="3.40.30.10">
    <property type="entry name" value="Glutaredoxin"/>
    <property type="match status" value="1"/>
</dbReference>
<dbReference type="PROSITE" id="PS51354">
    <property type="entry name" value="GLUTAREDOXIN_2"/>
    <property type="match status" value="1"/>
</dbReference>
<evidence type="ECO:0000259" key="1">
    <source>
        <dbReference type="Pfam" id="PF00462"/>
    </source>
</evidence>
<protein>
    <recommendedName>
        <fullName evidence="1">Glutaredoxin domain-containing protein</fullName>
    </recommendedName>
</protein>
<dbReference type="EMBL" id="JAGYWB010000017">
    <property type="protein sequence ID" value="KAI0494675.1"/>
    <property type="molecule type" value="Genomic_DNA"/>
</dbReference>
<dbReference type="SMR" id="A0A8T3AKA5"/>
<dbReference type="PANTHER" id="PTHR45669:SF30">
    <property type="entry name" value="OS04G0641300 PROTEIN"/>
    <property type="match status" value="1"/>
</dbReference>
<dbReference type="PANTHER" id="PTHR45669">
    <property type="entry name" value="GLUTAREDOXIN DOMAIN-CONTAINING CYSTEINE-RICH PROTEIN CG12206-RELATED"/>
    <property type="match status" value="1"/>
</dbReference>
<dbReference type="CDD" id="cd03031">
    <property type="entry name" value="GRX_GRX_like"/>
    <property type="match status" value="1"/>
</dbReference>
<sequence>MGCTSSREVRRDRCRGPSPFVRSFSMPVTRRSQPKGESFHFAALESSDEEMMKCTNDQKHKASAETRASKSPATTLHYELEPEIINAWELMDGLDDITPLRPSFASNTFQDSERCSPAQVATEDYIEFDLDIISNFRKAMTERCLDEALKFAGILDAEQSNMSPLKKCPPGGERKVVLYLTSLRGVRKTFEDCCNVKAIIQGYGFRIDERDVSMHGGFKDELHEILGPGCCGSKLPRVFANGKCLGGAEEVRKMHEAGELEKALRDCEVVEMKDRWSVEACEGCGDVRFVPCETCSGSCKVFVEEEDEEGGEEIGGFRRCWECNENGLVRCPLCCN</sequence>
<name>A0A8T3AKA5_DENNO</name>
<proteinExistence type="predicted"/>
<evidence type="ECO:0000313" key="3">
    <source>
        <dbReference type="Proteomes" id="UP000829196"/>
    </source>
</evidence>
<organism evidence="2 3">
    <name type="scientific">Dendrobium nobile</name>
    <name type="common">Orchid</name>
    <dbReference type="NCBI Taxonomy" id="94219"/>
    <lineage>
        <taxon>Eukaryota</taxon>
        <taxon>Viridiplantae</taxon>
        <taxon>Streptophyta</taxon>
        <taxon>Embryophyta</taxon>
        <taxon>Tracheophyta</taxon>
        <taxon>Spermatophyta</taxon>
        <taxon>Magnoliopsida</taxon>
        <taxon>Liliopsida</taxon>
        <taxon>Asparagales</taxon>
        <taxon>Orchidaceae</taxon>
        <taxon>Epidendroideae</taxon>
        <taxon>Malaxideae</taxon>
        <taxon>Dendrobiinae</taxon>
        <taxon>Dendrobium</taxon>
    </lineage>
</organism>
<dbReference type="InterPro" id="IPR002109">
    <property type="entry name" value="Glutaredoxin"/>
</dbReference>
<dbReference type="Pfam" id="PF00462">
    <property type="entry name" value="Glutaredoxin"/>
    <property type="match status" value="1"/>
</dbReference>
<gene>
    <name evidence="2" type="ORF">KFK09_024817</name>
</gene>
<dbReference type="FunFam" id="3.40.30.10:FF:000273">
    <property type="entry name" value="Glutaredoxin family protein"/>
    <property type="match status" value="1"/>
</dbReference>
<dbReference type="Pfam" id="PF23733">
    <property type="entry name" value="GRXCR1-2_C"/>
    <property type="match status" value="1"/>
</dbReference>
<reference evidence="2" key="1">
    <citation type="journal article" date="2022" name="Front. Genet.">
        <title>Chromosome-Scale Assembly of the Dendrobium nobile Genome Provides Insights Into the Molecular Mechanism of the Biosynthesis of the Medicinal Active Ingredient of Dendrobium.</title>
        <authorList>
            <person name="Xu Q."/>
            <person name="Niu S.-C."/>
            <person name="Li K.-L."/>
            <person name="Zheng P.-J."/>
            <person name="Zhang X.-J."/>
            <person name="Jia Y."/>
            <person name="Liu Y."/>
            <person name="Niu Y.-X."/>
            <person name="Yu L.-H."/>
            <person name="Chen D.-F."/>
            <person name="Zhang G.-Q."/>
        </authorList>
    </citation>
    <scope>NUCLEOTIDE SEQUENCE</scope>
    <source>
        <tissue evidence="2">Leaf</tissue>
    </source>
</reference>
<dbReference type="AlphaFoldDB" id="A0A8T3AKA5"/>